<protein>
    <submittedName>
        <fullName evidence="1">Uncharacterized protein</fullName>
    </submittedName>
</protein>
<name>A0A4Z1QZ58_9HYPH</name>
<evidence type="ECO:0000313" key="1">
    <source>
        <dbReference type="EMBL" id="UYZ08587.1"/>
    </source>
</evidence>
<organism evidence="1 2">
    <name type="scientific">Agrobacterium salinitolerans</name>
    <dbReference type="NCBI Taxonomy" id="1183413"/>
    <lineage>
        <taxon>Bacteria</taxon>
        <taxon>Pseudomonadati</taxon>
        <taxon>Pseudomonadota</taxon>
        <taxon>Alphaproteobacteria</taxon>
        <taxon>Hyphomicrobiales</taxon>
        <taxon>Rhizobiaceae</taxon>
        <taxon>Rhizobium/Agrobacterium group</taxon>
        <taxon>Agrobacterium</taxon>
    </lineage>
</organism>
<reference evidence="1" key="1">
    <citation type="submission" date="2022-10" db="EMBL/GenBank/DDBJ databases">
        <title>Complete genome sequence of Agrobacterium salinitolerans CFBP5507.</title>
        <authorList>
            <person name="Tchabashvili S."/>
            <person name="Yen H.-C."/>
            <person name="Haryono M."/>
            <person name="Lin Y.-C."/>
            <person name="Lai E.-M."/>
            <person name="Kuo C.-H."/>
        </authorList>
    </citation>
    <scope>NUCLEOTIDE SEQUENCE</scope>
    <source>
        <strain evidence="1">CFBP5507</strain>
    </source>
</reference>
<dbReference type="Proteomes" id="UP000298735">
    <property type="component" value="Chromosome Circular"/>
</dbReference>
<dbReference type="KEGG" id="asal:CFBP5507_06180"/>
<gene>
    <name evidence="1" type="ORF">CFBP5507_06180</name>
</gene>
<dbReference type="EMBL" id="CP109968">
    <property type="protein sequence ID" value="UYZ08587.1"/>
    <property type="molecule type" value="Genomic_DNA"/>
</dbReference>
<dbReference type="AlphaFoldDB" id="A0A4Z1QZ58"/>
<proteinExistence type="predicted"/>
<evidence type="ECO:0000313" key="2">
    <source>
        <dbReference type="Proteomes" id="UP000298735"/>
    </source>
</evidence>
<dbReference type="RefSeq" id="WP_137410365.1">
    <property type="nucleotide sequence ID" value="NZ_CP109968.1"/>
</dbReference>
<sequence length="77" mass="8698">MADIEKVKEIECQDGVSFDHDELAEKLEELATEVDNDPFPPVYVRFQGTLLSPTKATLYKNTDDDGDHGWEIVIDVT</sequence>
<accession>A0A4Z1QZ58</accession>